<protein>
    <recommendedName>
        <fullName evidence="4">RBR-type E3 ubiquitin transferase</fullName>
        <ecNumber evidence="4">2.3.2.31</ecNumber>
    </recommendedName>
</protein>
<evidence type="ECO:0000256" key="2">
    <source>
        <dbReference type="ARBA" id="ARBA00003976"/>
    </source>
</evidence>
<evidence type="ECO:0000256" key="5">
    <source>
        <dbReference type="ARBA" id="ARBA00022679"/>
    </source>
</evidence>
<name>A0ABP0TRW0_9BRYO</name>
<evidence type="ECO:0000256" key="6">
    <source>
        <dbReference type="ARBA" id="ARBA00022723"/>
    </source>
</evidence>
<dbReference type="PROSITE" id="PS51873">
    <property type="entry name" value="TRIAD"/>
    <property type="match status" value="1"/>
</dbReference>
<keyword evidence="17" id="KW-1185">Reference proteome</keyword>
<dbReference type="InterPro" id="IPR000571">
    <property type="entry name" value="Znf_CCCH"/>
</dbReference>
<dbReference type="SUPFAM" id="SSF90229">
    <property type="entry name" value="CCCH zinc finger"/>
    <property type="match status" value="1"/>
</dbReference>
<proteinExistence type="inferred from homology"/>
<dbReference type="InterPro" id="IPR012337">
    <property type="entry name" value="RNaseH-like_sf"/>
</dbReference>
<dbReference type="EC" id="2.3.2.31" evidence="4"/>
<dbReference type="Pfam" id="PF00097">
    <property type="entry name" value="zf-C3HC4"/>
    <property type="match status" value="1"/>
</dbReference>
<evidence type="ECO:0000259" key="14">
    <source>
        <dbReference type="PROSITE" id="PS50103"/>
    </source>
</evidence>
<feature type="zinc finger region" description="C3H1-type" evidence="11">
    <location>
        <begin position="511"/>
        <end position="538"/>
    </location>
</feature>
<dbReference type="InterPro" id="IPR018957">
    <property type="entry name" value="Znf_C3HC4_RING-type"/>
</dbReference>
<dbReference type="Pfam" id="PF01485">
    <property type="entry name" value="IBR"/>
    <property type="match status" value="2"/>
</dbReference>
<gene>
    <name evidence="16" type="ORF">CSSPTR1EN2_LOCUS6924</name>
</gene>
<dbReference type="InterPro" id="IPR036855">
    <property type="entry name" value="Znf_CCCH_sf"/>
</dbReference>
<dbReference type="PROSITE" id="PS50103">
    <property type="entry name" value="ZF_C3H1"/>
    <property type="match status" value="1"/>
</dbReference>
<dbReference type="PROSITE" id="PS50089">
    <property type="entry name" value="ZF_RING_2"/>
    <property type="match status" value="1"/>
</dbReference>
<comment type="catalytic activity">
    <reaction evidence="1">
        <text>[E2 ubiquitin-conjugating enzyme]-S-ubiquitinyl-L-cysteine + [acceptor protein]-L-lysine = [E2 ubiquitin-conjugating enzyme]-L-cysteine + [acceptor protein]-N(6)-ubiquitinyl-L-lysine.</text>
        <dbReference type="EC" id="2.3.2.31"/>
    </reaction>
</comment>
<dbReference type="SUPFAM" id="SSF53098">
    <property type="entry name" value="Ribonuclease H-like"/>
    <property type="match status" value="1"/>
</dbReference>
<feature type="domain" description="RING-type" evidence="13">
    <location>
        <begin position="212"/>
        <end position="257"/>
    </location>
</feature>
<dbReference type="Pfam" id="PF13456">
    <property type="entry name" value="RVT_3"/>
    <property type="match status" value="1"/>
</dbReference>
<dbReference type="SMART" id="SM00184">
    <property type="entry name" value="RING"/>
    <property type="match status" value="1"/>
</dbReference>
<feature type="domain" description="RING-type" evidence="15">
    <location>
        <begin position="208"/>
        <end position="431"/>
    </location>
</feature>
<keyword evidence="8 11" id="KW-0863">Zinc-finger</keyword>
<keyword evidence="6 11" id="KW-0479">Metal-binding</keyword>
<organism evidence="16 17">
    <name type="scientific">Sphagnum troendelagicum</name>
    <dbReference type="NCBI Taxonomy" id="128251"/>
    <lineage>
        <taxon>Eukaryota</taxon>
        <taxon>Viridiplantae</taxon>
        <taxon>Streptophyta</taxon>
        <taxon>Embryophyta</taxon>
        <taxon>Bryophyta</taxon>
        <taxon>Sphagnophytina</taxon>
        <taxon>Sphagnopsida</taxon>
        <taxon>Sphagnales</taxon>
        <taxon>Sphagnaceae</taxon>
        <taxon>Sphagnum</taxon>
    </lineage>
</organism>
<dbReference type="InterPro" id="IPR031127">
    <property type="entry name" value="E3_UB_ligase_RBR"/>
</dbReference>
<comment type="similarity">
    <text evidence="3">Belongs to the RBR family. Ariadne subfamily.</text>
</comment>
<dbReference type="InterPro" id="IPR013083">
    <property type="entry name" value="Znf_RING/FYVE/PHD"/>
</dbReference>
<dbReference type="PANTHER" id="PTHR11685">
    <property type="entry name" value="RBR FAMILY RING FINGER AND IBR DOMAIN-CONTAINING"/>
    <property type="match status" value="1"/>
</dbReference>
<evidence type="ECO:0000256" key="9">
    <source>
        <dbReference type="ARBA" id="ARBA00022786"/>
    </source>
</evidence>
<keyword evidence="10 11" id="KW-0862">Zinc</keyword>
<dbReference type="Proteomes" id="UP001497512">
    <property type="component" value="Chromosome 14"/>
</dbReference>
<dbReference type="SMART" id="SM00356">
    <property type="entry name" value="ZnF_C3H1"/>
    <property type="match status" value="1"/>
</dbReference>
<evidence type="ECO:0000256" key="1">
    <source>
        <dbReference type="ARBA" id="ARBA00001798"/>
    </source>
</evidence>
<dbReference type="CDD" id="cd22584">
    <property type="entry name" value="Rcat_RBR_unk"/>
    <property type="match status" value="1"/>
</dbReference>
<dbReference type="InterPro" id="IPR001841">
    <property type="entry name" value="Znf_RING"/>
</dbReference>
<evidence type="ECO:0000256" key="10">
    <source>
        <dbReference type="ARBA" id="ARBA00022833"/>
    </source>
</evidence>
<evidence type="ECO:0000259" key="15">
    <source>
        <dbReference type="PROSITE" id="PS51873"/>
    </source>
</evidence>
<evidence type="ECO:0000313" key="16">
    <source>
        <dbReference type="EMBL" id="CAK9203514.1"/>
    </source>
</evidence>
<dbReference type="Gene3D" id="4.10.1000.10">
    <property type="entry name" value="Zinc finger, CCCH-type"/>
    <property type="match status" value="1"/>
</dbReference>
<dbReference type="CDD" id="cd22582">
    <property type="entry name" value="BRcat_RBR_unk"/>
    <property type="match status" value="1"/>
</dbReference>
<evidence type="ECO:0000313" key="17">
    <source>
        <dbReference type="Proteomes" id="UP001497512"/>
    </source>
</evidence>
<evidence type="ECO:0000256" key="4">
    <source>
        <dbReference type="ARBA" id="ARBA00012251"/>
    </source>
</evidence>
<dbReference type="SMART" id="SM00647">
    <property type="entry name" value="IBR"/>
    <property type="match status" value="2"/>
</dbReference>
<evidence type="ECO:0000256" key="7">
    <source>
        <dbReference type="ARBA" id="ARBA00022737"/>
    </source>
</evidence>
<dbReference type="Gene3D" id="1.20.120.1750">
    <property type="match status" value="1"/>
</dbReference>
<evidence type="ECO:0000256" key="11">
    <source>
        <dbReference type="PROSITE-ProRule" id="PRU00723"/>
    </source>
</evidence>
<dbReference type="PROSITE" id="PS00518">
    <property type="entry name" value="ZF_RING_1"/>
    <property type="match status" value="1"/>
</dbReference>
<evidence type="ECO:0000256" key="8">
    <source>
        <dbReference type="ARBA" id="ARBA00022771"/>
    </source>
</evidence>
<dbReference type="SUPFAM" id="SSF57850">
    <property type="entry name" value="RING/U-box"/>
    <property type="match status" value="2"/>
</dbReference>
<dbReference type="EMBL" id="OZ019906">
    <property type="protein sequence ID" value="CAK9203514.1"/>
    <property type="molecule type" value="Genomic_DNA"/>
</dbReference>
<keyword evidence="7" id="KW-0677">Repeat</keyword>
<dbReference type="InterPro" id="IPR044066">
    <property type="entry name" value="TRIAD_supradom"/>
</dbReference>
<dbReference type="Gene3D" id="3.30.420.10">
    <property type="entry name" value="Ribonuclease H-like superfamily/Ribonuclease H"/>
    <property type="match status" value="1"/>
</dbReference>
<dbReference type="InterPro" id="IPR036397">
    <property type="entry name" value="RNaseH_sf"/>
</dbReference>
<feature type="region of interest" description="Disordered" evidence="12">
    <location>
        <begin position="27"/>
        <end position="49"/>
    </location>
</feature>
<keyword evidence="9" id="KW-0833">Ubl conjugation pathway</keyword>
<dbReference type="InterPro" id="IPR002867">
    <property type="entry name" value="IBR_dom"/>
</dbReference>
<evidence type="ECO:0000256" key="12">
    <source>
        <dbReference type="SAM" id="MobiDB-lite"/>
    </source>
</evidence>
<dbReference type="Pfam" id="PF00642">
    <property type="entry name" value="zf-CCCH"/>
    <property type="match status" value="1"/>
</dbReference>
<evidence type="ECO:0000259" key="13">
    <source>
        <dbReference type="PROSITE" id="PS50089"/>
    </source>
</evidence>
<evidence type="ECO:0000256" key="3">
    <source>
        <dbReference type="ARBA" id="ARBA00005884"/>
    </source>
</evidence>
<keyword evidence="5" id="KW-0808">Transferase</keyword>
<dbReference type="Gene3D" id="3.30.40.10">
    <property type="entry name" value="Zinc/RING finger domain, C3HC4 (zinc finger)"/>
    <property type="match status" value="1"/>
</dbReference>
<accession>A0ABP0TRW0</accession>
<dbReference type="InterPro" id="IPR017907">
    <property type="entry name" value="Znf_RING_CS"/>
</dbReference>
<sequence>MAGALMQDPREMERCRLDVVGGGGMGRGEVSGHRIDDGGEKGLGGGGGRGEFDGSRYSFELRFQGERNGDGHIGYAWMLFDPANAVVSQDDKYVGQGMSWHVAEYTALLEGLTVARSLNLKHIVAYGTSRIVCNQVNRVWRAKQATLLDLWSQVMESIRDLYSFKLKYMPRDRRSPVNALANDAIIAHLAGHPITAVTSTSSKEQAPTLEHCPICLEEKPSSDMSLVEHCLHKFCEPCMKRHAEVQVQAGQVPVRCPQADCLQPLTLAKCQKLLTVDVFNSLTKRLAEASIPEGDRVYCPYRNCSALMNKTGLRSSQNANSSSNPHAMNIGRTECVECARSFCVECRVPWHLNRSCQEYQQLPLHLRDSEDSNLYKLAENQNWQRCRKCCRMIELAEGCYHMTCRCGYEFCYTCGAEWKDKKQSCSCKLWDERNLVHPLLIFDSDDDEDVDLFVEYDESDVEDGFLGELYDLPWLNPTDHADHIPFELMQLFDDEDDMVEDFFQGSPPLQYYKTKLCRYFARGYCALGPHCTFAHGEGELR</sequence>
<feature type="domain" description="C3H1-type" evidence="14">
    <location>
        <begin position="511"/>
        <end position="538"/>
    </location>
</feature>
<reference evidence="16" key="1">
    <citation type="submission" date="2024-02" db="EMBL/GenBank/DDBJ databases">
        <authorList>
            <consortium name="ELIXIR-Norway"/>
            <consortium name="Elixir Norway"/>
        </authorList>
    </citation>
    <scope>NUCLEOTIDE SEQUENCE</scope>
</reference>
<feature type="compositionally biased region" description="Basic and acidic residues" evidence="12">
    <location>
        <begin position="30"/>
        <end position="40"/>
    </location>
</feature>
<dbReference type="InterPro" id="IPR002156">
    <property type="entry name" value="RNaseH_domain"/>
</dbReference>
<comment type="function">
    <text evidence="2">Might act as an E3 ubiquitin-protein ligase, or as part of E3 complex, which accepts ubiquitin from specific E2 ubiquitin-conjugating enzymes and then transfers it to substrates.</text>
</comment>